<dbReference type="PANTHER" id="PTHR10457">
    <property type="entry name" value="MEVALONATE KINASE/GALACTOKINASE"/>
    <property type="match status" value="1"/>
</dbReference>
<keyword evidence="6 11" id="KW-0418">Kinase</keyword>
<keyword evidence="7 11" id="KW-0067">ATP-binding</keyword>
<dbReference type="PRINTS" id="PR00473">
    <property type="entry name" value="GALCTOKINASE"/>
</dbReference>
<dbReference type="PATRIC" id="fig|1286631.3.peg.2810"/>
<evidence type="ECO:0000256" key="7">
    <source>
        <dbReference type="ARBA" id="ARBA00022840"/>
    </source>
</evidence>
<evidence type="ECO:0000259" key="13">
    <source>
        <dbReference type="Pfam" id="PF00288"/>
    </source>
</evidence>
<feature type="binding site" evidence="11">
    <location>
        <begin position="39"/>
        <end position="42"/>
    </location>
    <ligand>
        <name>substrate</name>
    </ligand>
</feature>
<dbReference type="UniPathway" id="UPA00214"/>
<evidence type="ECO:0000256" key="2">
    <source>
        <dbReference type="ARBA" id="ARBA00022490"/>
    </source>
</evidence>
<dbReference type="InterPro" id="IPR020568">
    <property type="entry name" value="Ribosomal_Su5_D2-typ_SF"/>
</dbReference>
<name>A0A059KK81_9BURK</name>
<dbReference type="GO" id="GO:0000287">
    <property type="term" value="F:magnesium ion binding"/>
    <property type="evidence" value="ECO:0007669"/>
    <property type="project" value="UniProtKB-UniRule"/>
</dbReference>
<evidence type="ECO:0000256" key="1">
    <source>
        <dbReference type="ARBA" id="ARBA00006566"/>
    </source>
</evidence>
<evidence type="ECO:0000313" key="16">
    <source>
        <dbReference type="EMBL" id="KDB51498.1"/>
    </source>
</evidence>
<dbReference type="Pfam" id="PF10509">
    <property type="entry name" value="GalKase_gal_bdg"/>
    <property type="match status" value="1"/>
</dbReference>
<dbReference type="PANTHER" id="PTHR10457:SF7">
    <property type="entry name" value="GALACTOKINASE-RELATED"/>
    <property type="match status" value="1"/>
</dbReference>
<evidence type="ECO:0000256" key="11">
    <source>
        <dbReference type="HAMAP-Rule" id="MF_00246"/>
    </source>
</evidence>
<dbReference type="InterPro" id="IPR006203">
    <property type="entry name" value="GHMP_knse_ATP-bd_CS"/>
</dbReference>
<dbReference type="eggNOG" id="COG0153">
    <property type="taxonomic scope" value="Bacteria"/>
</dbReference>
<dbReference type="Pfam" id="PF00288">
    <property type="entry name" value="GHMP_kinases_N"/>
    <property type="match status" value="1"/>
</dbReference>
<dbReference type="PROSITE" id="PS00106">
    <property type="entry name" value="GALACTOKINASE"/>
    <property type="match status" value="1"/>
</dbReference>
<comment type="function">
    <text evidence="11">Catalyzes the transfer of the gamma-phosphate of ATP to D-galactose to form alpha-D-galactose-1-phosphate (Gal-1-P).</text>
</comment>
<dbReference type="GO" id="GO:0005524">
    <property type="term" value="F:ATP binding"/>
    <property type="evidence" value="ECO:0007669"/>
    <property type="project" value="UniProtKB-UniRule"/>
</dbReference>
<comment type="pathway">
    <text evidence="11">Carbohydrate metabolism; galactose metabolism.</text>
</comment>
<dbReference type="PIRSF" id="PIRSF000530">
    <property type="entry name" value="Galactokinase"/>
    <property type="match status" value="1"/>
</dbReference>
<dbReference type="PROSITE" id="PS00627">
    <property type="entry name" value="GHMP_KINASES_ATP"/>
    <property type="match status" value="1"/>
</dbReference>
<dbReference type="FunFam" id="3.30.230.10:FF:000017">
    <property type="entry name" value="Galactokinase"/>
    <property type="match status" value="1"/>
</dbReference>
<feature type="domain" description="Galactokinase N-terminal" evidence="15">
    <location>
        <begin position="18"/>
        <end position="63"/>
    </location>
</feature>
<comment type="caution">
    <text evidence="11">Lacks conserved residue(s) required for the propagation of feature annotation.</text>
</comment>
<dbReference type="HAMAP" id="MF_00246">
    <property type="entry name" value="Galactokinase"/>
    <property type="match status" value="1"/>
</dbReference>
<evidence type="ECO:0000259" key="15">
    <source>
        <dbReference type="Pfam" id="PF10509"/>
    </source>
</evidence>
<dbReference type="Gene3D" id="3.30.70.890">
    <property type="entry name" value="GHMP kinase, C-terminal domain"/>
    <property type="match status" value="1"/>
</dbReference>
<dbReference type="InterPro" id="IPR014721">
    <property type="entry name" value="Ribsml_uS5_D2-typ_fold_subgr"/>
</dbReference>
<dbReference type="STRING" id="34103.SAMN05421778_11084"/>
<dbReference type="InterPro" id="IPR036554">
    <property type="entry name" value="GHMP_kinase_C_sf"/>
</dbReference>
<evidence type="ECO:0000313" key="17">
    <source>
        <dbReference type="Proteomes" id="UP000026714"/>
    </source>
</evidence>
<dbReference type="GO" id="GO:0006012">
    <property type="term" value="P:galactose metabolic process"/>
    <property type="evidence" value="ECO:0007669"/>
    <property type="project" value="UniProtKB-UniRule"/>
</dbReference>
<feature type="binding site" evidence="11">
    <location>
        <position position="236"/>
    </location>
    <ligand>
        <name>substrate</name>
    </ligand>
</feature>
<dbReference type="InterPro" id="IPR022963">
    <property type="entry name" value="Galactokinase_bac"/>
</dbReference>
<evidence type="ECO:0000256" key="12">
    <source>
        <dbReference type="NCBIfam" id="TIGR00131"/>
    </source>
</evidence>
<dbReference type="InterPro" id="IPR019539">
    <property type="entry name" value="GalKase_N"/>
</dbReference>
<dbReference type="Pfam" id="PF08544">
    <property type="entry name" value="GHMP_kinases_C"/>
    <property type="match status" value="1"/>
</dbReference>
<dbReference type="SUPFAM" id="SSF55060">
    <property type="entry name" value="GHMP Kinase, C-terminal domain"/>
    <property type="match status" value="1"/>
</dbReference>
<keyword evidence="5 11" id="KW-0547">Nucleotide-binding</keyword>
<keyword evidence="2 11" id="KW-0963">Cytoplasm</keyword>
<feature type="domain" description="GHMP kinase C-terminal" evidence="14">
    <location>
        <begin position="292"/>
        <end position="373"/>
    </location>
</feature>
<evidence type="ECO:0000256" key="10">
    <source>
        <dbReference type="ARBA" id="ARBA00023277"/>
    </source>
</evidence>
<dbReference type="AlphaFoldDB" id="A0A059KK81"/>
<evidence type="ECO:0000256" key="3">
    <source>
        <dbReference type="ARBA" id="ARBA00022679"/>
    </source>
</evidence>
<dbReference type="InterPro" id="IPR006204">
    <property type="entry name" value="GHMP_kinase_N_dom"/>
</dbReference>
<keyword evidence="9 11" id="KW-0299">Galactose metabolism</keyword>
<feature type="domain" description="GHMP kinase N-terminal" evidence="13">
    <location>
        <begin position="100"/>
        <end position="193"/>
    </location>
</feature>
<reference evidence="16 17" key="1">
    <citation type="journal article" date="2014" name="FEMS Microbiol. Ecol.">
        <title>Sphaerotilus natans encrusted with nanoball-shaped Fe(III) oxide minerals formed by nitrate-reducing mixotrophic Fe(II) oxidation.</title>
        <authorList>
            <person name="Park S."/>
            <person name="Kim D.H."/>
            <person name="Lee J.H."/>
            <person name="Hur H.G."/>
        </authorList>
    </citation>
    <scope>NUCLEOTIDE SEQUENCE [LARGE SCALE GENOMIC DNA]</scope>
    <source>
        <strain evidence="16 17">DSM 6575</strain>
    </source>
</reference>
<keyword evidence="10 11" id="KW-0119">Carbohydrate metabolism</keyword>
<dbReference type="FunFam" id="3.30.70.890:FF:000001">
    <property type="entry name" value="Galactokinase"/>
    <property type="match status" value="1"/>
</dbReference>
<evidence type="ECO:0000256" key="9">
    <source>
        <dbReference type="ARBA" id="ARBA00023144"/>
    </source>
</evidence>
<evidence type="ECO:0000256" key="4">
    <source>
        <dbReference type="ARBA" id="ARBA00022723"/>
    </source>
</evidence>
<evidence type="ECO:0000259" key="14">
    <source>
        <dbReference type="Pfam" id="PF08544"/>
    </source>
</evidence>
<dbReference type="NCBIfam" id="NF003472">
    <property type="entry name" value="PRK05101.1"/>
    <property type="match status" value="1"/>
</dbReference>
<feature type="binding site" evidence="11">
    <location>
        <position position="139"/>
    </location>
    <ligand>
        <name>Mg(2+)</name>
        <dbReference type="ChEBI" id="CHEBI:18420"/>
    </ligand>
</feature>
<dbReference type="Gene3D" id="3.30.230.10">
    <property type="match status" value="1"/>
</dbReference>
<evidence type="ECO:0000256" key="8">
    <source>
        <dbReference type="ARBA" id="ARBA00022842"/>
    </source>
</evidence>
<evidence type="ECO:0000256" key="6">
    <source>
        <dbReference type="ARBA" id="ARBA00022777"/>
    </source>
</evidence>
<comment type="catalytic activity">
    <reaction evidence="11">
        <text>alpha-D-galactose + ATP = alpha-D-galactose 1-phosphate + ADP + H(+)</text>
        <dbReference type="Rhea" id="RHEA:13553"/>
        <dbReference type="ChEBI" id="CHEBI:15378"/>
        <dbReference type="ChEBI" id="CHEBI:28061"/>
        <dbReference type="ChEBI" id="CHEBI:30616"/>
        <dbReference type="ChEBI" id="CHEBI:58336"/>
        <dbReference type="ChEBI" id="CHEBI:456216"/>
        <dbReference type="EC" id="2.7.1.6"/>
    </reaction>
</comment>
<dbReference type="InterPro" id="IPR006206">
    <property type="entry name" value="Mevalonate/galactokinase"/>
</dbReference>
<feature type="binding site" evidence="11">
    <location>
        <begin position="133"/>
        <end position="139"/>
    </location>
    <ligand>
        <name>ATP</name>
        <dbReference type="ChEBI" id="CHEBI:30616"/>
    </ligand>
</feature>
<keyword evidence="4 11" id="KW-0479">Metal-binding</keyword>
<protein>
    <recommendedName>
        <fullName evidence="11 12">Galactokinase</fullName>
        <ecNumber evidence="11 12">2.7.1.6</ecNumber>
    </recommendedName>
    <alternativeName>
        <fullName evidence="11">Galactose kinase</fullName>
    </alternativeName>
</protein>
<dbReference type="GO" id="GO:0004335">
    <property type="term" value="F:galactokinase activity"/>
    <property type="evidence" value="ECO:0007669"/>
    <property type="project" value="UniProtKB-UniRule"/>
</dbReference>
<comment type="similarity">
    <text evidence="1 11">Belongs to the GHMP kinase family. GalK subfamily.</text>
</comment>
<dbReference type="EMBL" id="AZRA01000076">
    <property type="protein sequence ID" value="KDB51498.1"/>
    <property type="molecule type" value="Genomic_DNA"/>
</dbReference>
<keyword evidence="8 11" id="KW-0460">Magnesium</keyword>
<proteinExistence type="inferred from homology"/>
<dbReference type="InterPro" id="IPR019741">
    <property type="entry name" value="Galactokinase_CS"/>
</dbReference>
<dbReference type="Proteomes" id="UP000026714">
    <property type="component" value="Unassembled WGS sequence"/>
</dbReference>
<comment type="caution">
    <text evidence="16">The sequence shown here is derived from an EMBL/GenBank/DDBJ whole genome shotgun (WGS) entry which is preliminary data.</text>
</comment>
<dbReference type="RefSeq" id="WP_241462008.1">
    <property type="nucleotide sequence ID" value="NZ_AZRA01000076.1"/>
</dbReference>
<organism evidence="16 17">
    <name type="scientific">Sphaerotilus natans subsp. natans DSM 6575</name>
    <dbReference type="NCBI Taxonomy" id="1286631"/>
    <lineage>
        <taxon>Bacteria</taxon>
        <taxon>Pseudomonadati</taxon>
        <taxon>Pseudomonadota</taxon>
        <taxon>Betaproteobacteria</taxon>
        <taxon>Burkholderiales</taxon>
        <taxon>Sphaerotilaceae</taxon>
        <taxon>Sphaerotilus</taxon>
    </lineage>
</organism>
<accession>A0A059KK81</accession>
<keyword evidence="17" id="KW-1185">Reference proteome</keyword>
<feature type="binding site" evidence="11">
    <location>
        <position position="174"/>
    </location>
    <ligand>
        <name>Mg(2+)</name>
        <dbReference type="ChEBI" id="CHEBI:18420"/>
    </ligand>
</feature>
<gene>
    <name evidence="11" type="primary">galK</name>
    <name evidence="16" type="ORF">X805_28760</name>
</gene>
<dbReference type="EC" id="2.7.1.6" evidence="11 12"/>
<dbReference type="InterPro" id="IPR000705">
    <property type="entry name" value="Galactokinase"/>
</dbReference>
<dbReference type="GO" id="GO:0005829">
    <property type="term" value="C:cytosol"/>
    <property type="evidence" value="ECO:0007669"/>
    <property type="project" value="TreeGrafter"/>
</dbReference>
<feature type="active site" description="Proton acceptor" evidence="11">
    <location>
        <position position="186"/>
    </location>
</feature>
<dbReference type="InterPro" id="IPR013750">
    <property type="entry name" value="GHMP_kinase_C_dom"/>
</dbReference>
<sequence>MSALRDPLARRCDDAMHQAFGQPPDFHVQAPGRVNLIGEHTDYNDGFVLPCAIDYRTVIAVRRRPDRQLRVVAADLHGETDEIDLDGEIAHHPTQQWSDYVRGTVRMLREHLAARGLRLAGADLAIAGNVPQGAGLSSSAALEVAVGQVWRQLGGLGDALLSPTDLAVLAQRAENRFVGVNCGIMDQMISACGQAGHALLIDCRHLARRRAVPMPAGVAVMIVHSRVRRGLVDSEYNTRRQQCEAAAAHYRVPALRDVDETRLVQDATGLDPLVFRRARHIVTENARTLAAAQALQAGDLKRLGELMAASHVSMRDDFEITHPAIDRLVEIAQGAIGPQGGARMTGGGFGGCIVAVLPDAQVDAVRAAIEAGYRSPEGEPPAIWISHAADGSGVLP</sequence>
<keyword evidence="3 11" id="KW-0808">Transferase</keyword>
<feature type="site" description="Transition state stabilizer" evidence="11">
    <location>
        <position position="33"/>
    </location>
</feature>
<dbReference type="SUPFAM" id="SSF54211">
    <property type="entry name" value="Ribosomal protein S5 domain 2-like"/>
    <property type="match status" value="1"/>
</dbReference>
<dbReference type="PRINTS" id="PR00959">
    <property type="entry name" value="MEVGALKINASE"/>
</dbReference>
<comment type="subcellular location">
    <subcellularLocation>
        <location evidence="11">Cytoplasm</location>
    </subcellularLocation>
</comment>
<dbReference type="NCBIfam" id="TIGR00131">
    <property type="entry name" value="gal_kin"/>
    <property type="match status" value="1"/>
</dbReference>
<evidence type="ECO:0000256" key="5">
    <source>
        <dbReference type="ARBA" id="ARBA00022741"/>
    </source>
</evidence>